<sequence length="106" mass="12365">MDPIFVFAENGFWESVWAELLTEPEVLGHETVNRTNPQNGRTLLHYAILKEDEEAIEELVVIWRANVNILDYNCKSPLHLAKDRNLYAHIIELLQEASNRELSSRY</sequence>
<feature type="repeat" description="ANK" evidence="1">
    <location>
        <begin position="39"/>
        <end position="72"/>
    </location>
</feature>
<dbReference type="SUPFAM" id="SSF48403">
    <property type="entry name" value="Ankyrin repeat"/>
    <property type="match status" value="1"/>
</dbReference>
<dbReference type="Gene3D" id="1.25.40.20">
    <property type="entry name" value="Ankyrin repeat-containing domain"/>
    <property type="match status" value="1"/>
</dbReference>
<name>A0A1G1Y1D5_9BACT</name>
<dbReference type="Pfam" id="PF12796">
    <property type="entry name" value="Ank_2"/>
    <property type="match status" value="1"/>
</dbReference>
<dbReference type="EMBL" id="MHIF01000066">
    <property type="protein sequence ID" value="OGY46004.1"/>
    <property type="molecule type" value="Genomic_DNA"/>
</dbReference>
<comment type="caution">
    <text evidence="2">The sequence shown here is derived from an EMBL/GenBank/DDBJ whole genome shotgun (WGS) entry which is preliminary data.</text>
</comment>
<dbReference type="AlphaFoldDB" id="A0A1G1Y1D5"/>
<evidence type="ECO:0000256" key="1">
    <source>
        <dbReference type="PROSITE-ProRule" id="PRU00023"/>
    </source>
</evidence>
<evidence type="ECO:0000313" key="2">
    <source>
        <dbReference type="EMBL" id="OGY46004.1"/>
    </source>
</evidence>
<accession>A0A1G1Y1D5</accession>
<protein>
    <submittedName>
        <fullName evidence="2">Uncharacterized protein</fullName>
    </submittedName>
</protein>
<organism evidence="2 3">
    <name type="scientific">Candidatus Buchananbacteria bacterium RIFCSPHIGHO2_01_FULL_46_12</name>
    <dbReference type="NCBI Taxonomy" id="1797536"/>
    <lineage>
        <taxon>Bacteria</taxon>
        <taxon>Candidatus Buchananiibacteriota</taxon>
    </lineage>
</organism>
<proteinExistence type="predicted"/>
<gene>
    <name evidence="2" type="ORF">A2663_00705</name>
</gene>
<reference evidence="2 3" key="1">
    <citation type="journal article" date="2016" name="Nat. Commun.">
        <title>Thousands of microbial genomes shed light on interconnected biogeochemical processes in an aquifer system.</title>
        <authorList>
            <person name="Anantharaman K."/>
            <person name="Brown C.T."/>
            <person name="Hug L.A."/>
            <person name="Sharon I."/>
            <person name="Castelle C.J."/>
            <person name="Probst A.J."/>
            <person name="Thomas B.C."/>
            <person name="Singh A."/>
            <person name="Wilkins M.J."/>
            <person name="Karaoz U."/>
            <person name="Brodie E.L."/>
            <person name="Williams K.H."/>
            <person name="Hubbard S.S."/>
            <person name="Banfield J.F."/>
        </authorList>
    </citation>
    <scope>NUCLEOTIDE SEQUENCE [LARGE SCALE GENOMIC DNA]</scope>
</reference>
<dbReference type="InterPro" id="IPR036770">
    <property type="entry name" value="Ankyrin_rpt-contain_sf"/>
</dbReference>
<keyword evidence="1" id="KW-0040">ANK repeat</keyword>
<dbReference type="InterPro" id="IPR002110">
    <property type="entry name" value="Ankyrin_rpt"/>
</dbReference>
<evidence type="ECO:0000313" key="3">
    <source>
        <dbReference type="Proteomes" id="UP000178432"/>
    </source>
</evidence>
<dbReference type="Proteomes" id="UP000178432">
    <property type="component" value="Unassembled WGS sequence"/>
</dbReference>
<dbReference type="PROSITE" id="PS50088">
    <property type="entry name" value="ANK_REPEAT"/>
    <property type="match status" value="1"/>
</dbReference>